<dbReference type="EnsemblPlants" id="AET1Gv20160500.5">
    <property type="protein sequence ID" value="AET1Gv20160500.5"/>
    <property type="gene ID" value="AET1Gv20160500"/>
</dbReference>
<dbReference type="AlphaFoldDB" id="A0A452XTT0"/>
<dbReference type="Proteomes" id="UP000015105">
    <property type="component" value="Chromosome 1D"/>
</dbReference>
<reference evidence="2" key="2">
    <citation type="journal article" date="2017" name="Nat. Plants">
        <title>The Aegilops tauschii genome reveals multiple impacts of transposons.</title>
        <authorList>
            <person name="Zhao G."/>
            <person name="Zou C."/>
            <person name="Li K."/>
            <person name="Wang K."/>
            <person name="Li T."/>
            <person name="Gao L."/>
            <person name="Zhang X."/>
            <person name="Wang H."/>
            <person name="Yang Z."/>
            <person name="Liu X."/>
            <person name="Jiang W."/>
            <person name="Mao L."/>
            <person name="Kong X."/>
            <person name="Jiao Y."/>
            <person name="Jia J."/>
        </authorList>
    </citation>
    <scope>NUCLEOTIDE SEQUENCE [LARGE SCALE GENOMIC DNA]</scope>
    <source>
        <strain evidence="2">cv. AL8/78</strain>
    </source>
</reference>
<reference evidence="2" key="1">
    <citation type="journal article" date="2014" name="Science">
        <title>Ancient hybridizations among the ancestral genomes of bread wheat.</title>
        <authorList>
            <consortium name="International Wheat Genome Sequencing Consortium,"/>
            <person name="Marcussen T."/>
            <person name="Sandve S.R."/>
            <person name="Heier L."/>
            <person name="Spannagl M."/>
            <person name="Pfeifer M."/>
            <person name="Jakobsen K.S."/>
            <person name="Wulff B.B."/>
            <person name="Steuernagel B."/>
            <person name="Mayer K.F."/>
            <person name="Olsen O.A."/>
        </authorList>
    </citation>
    <scope>NUCLEOTIDE SEQUENCE [LARGE SCALE GENOMIC DNA]</scope>
    <source>
        <strain evidence="2">cv. AL8/78</strain>
    </source>
</reference>
<reference evidence="1" key="5">
    <citation type="journal article" date="2021" name="G3 (Bethesda)">
        <title>Aegilops tauschii genome assembly Aet v5.0 features greater sequence contiguity and improved annotation.</title>
        <authorList>
            <person name="Wang L."/>
            <person name="Zhu T."/>
            <person name="Rodriguez J.C."/>
            <person name="Deal K.R."/>
            <person name="Dubcovsky J."/>
            <person name="McGuire P.E."/>
            <person name="Lux T."/>
            <person name="Spannagl M."/>
            <person name="Mayer K.F.X."/>
            <person name="Baldrich P."/>
            <person name="Meyers B.C."/>
            <person name="Huo N."/>
            <person name="Gu Y.Q."/>
            <person name="Zhou H."/>
            <person name="Devos K.M."/>
            <person name="Bennetzen J.L."/>
            <person name="Unver T."/>
            <person name="Budak H."/>
            <person name="Gulick P.J."/>
            <person name="Galiba G."/>
            <person name="Kalapos B."/>
            <person name="Nelson D.R."/>
            <person name="Li P."/>
            <person name="You F.M."/>
            <person name="Luo M.C."/>
            <person name="Dvorak J."/>
        </authorList>
    </citation>
    <scope>NUCLEOTIDE SEQUENCE [LARGE SCALE GENOMIC DNA]</scope>
    <source>
        <strain evidence="1">cv. AL8/78</strain>
    </source>
</reference>
<protein>
    <submittedName>
        <fullName evidence="1">Uncharacterized protein</fullName>
    </submittedName>
</protein>
<sequence length="78" mass="8750">MRSPYVQFWESIPAAERTGKRPFHLRQGCPDADHQRGVASSMPPGQLCNYTVKEEIGEVEPEICSMHDCVDMAVAMAR</sequence>
<dbReference type="EnsemblPlants" id="AET1Gv20160500.2">
    <property type="protein sequence ID" value="AET1Gv20160500.2"/>
    <property type="gene ID" value="AET1Gv20160500"/>
</dbReference>
<organism evidence="1 2">
    <name type="scientific">Aegilops tauschii subsp. strangulata</name>
    <name type="common">Goatgrass</name>
    <dbReference type="NCBI Taxonomy" id="200361"/>
    <lineage>
        <taxon>Eukaryota</taxon>
        <taxon>Viridiplantae</taxon>
        <taxon>Streptophyta</taxon>
        <taxon>Embryophyta</taxon>
        <taxon>Tracheophyta</taxon>
        <taxon>Spermatophyta</taxon>
        <taxon>Magnoliopsida</taxon>
        <taxon>Liliopsida</taxon>
        <taxon>Poales</taxon>
        <taxon>Poaceae</taxon>
        <taxon>BOP clade</taxon>
        <taxon>Pooideae</taxon>
        <taxon>Triticodae</taxon>
        <taxon>Triticeae</taxon>
        <taxon>Triticinae</taxon>
        <taxon>Aegilops</taxon>
    </lineage>
</organism>
<evidence type="ECO:0000313" key="1">
    <source>
        <dbReference type="EnsemblPlants" id="AET1Gv20160500.5"/>
    </source>
</evidence>
<accession>A0A452XTT0</accession>
<reference evidence="1" key="4">
    <citation type="submission" date="2019-03" db="UniProtKB">
        <authorList>
            <consortium name="EnsemblPlants"/>
        </authorList>
    </citation>
    <scope>IDENTIFICATION</scope>
</reference>
<proteinExistence type="predicted"/>
<dbReference type="Gramene" id="AET1Gv20160500.2">
    <property type="protein sequence ID" value="AET1Gv20160500.2"/>
    <property type="gene ID" value="AET1Gv20160500"/>
</dbReference>
<name>A0A452XTT0_AEGTS</name>
<evidence type="ECO:0000313" key="2">
    <source>
        <dbReference type="Proteomes" id="UP000015105"/>
    </source>
</evidence>
<reference evidence="1" key="3">
    <citation type="journal article" date="2017" name="Nature">
        <title>Genome sequence of the progenitor of the wheat D genome Aegilops tauschii.</title>
        <authorList>
            <person name="Luo M.C."/>
            <person name="Gu Y.Q."/>
            <person name="Puiu D."/>
            <person name="Wang H."/>
            <person name="Twardziok S.O."/>
            <person name="Deal K.R."/>
            <person name="Huo N."/>
            <person name="Zhu T."/>
            <person name="Wang L."/>
            <person name="Wang Y."/>
            <person name="McGuire P.E."/>
            <person name="Liu S."/>
            <person name="Long H."/>
            <person name="Ramasamy R.K."/>
            <person name="Rodriguez J.C."/>
            <person name="Van S.L."/>
            <person name="Yuan L."/>
            <person name="Wang Z."/>
            <person name="Xia Z."/>
            <person name="Xiao L."/>
            <person name="Anderson O.D."/>
            <person name="Ouyang S."/>
            <person name="Liang Y."/>
            <person name="Zimin A.V."/>
            <person name="Pertea G."/>
            <person name="Qi P."/>
            <person name="Bennetzen J.L."/>
            <person name="Dai X."/>
            <person name="Dawson M.W."/>
            <person name="Muller H.G."/>
            <person name="Kugler K."/>
            <person name="Rivarola-Duarte L."/>
            <person name="Spannagl M."/>
            <person name="Mayer K.F.X."/>
            <person name="Lu F.H."/>
            <person name="Bevan M.W."/>
            <person name="Leroy P."/>
            <person name="Li P."/>
            <person name="You F.M."/>
            <person name="Sun Q."/>
            <person name="Liu Z."/>
            <person name="Lyons E."/>
            <person name="Wicker T."/>
            <person name="Salzberg S.L."/>
            <person name="Devos K.M."/>
            <person name="Dvorak J."/>
        </authorList>
    </citation>
    <scope>NUCLEOTIDE SEQUENCE [LARGE SCALE GENOMIC DNA]</scope>
    <source>
        <strain evidence="1">cv. AL8/78</strain>
    </source>
</reference>
<dbReference type="Gramene" id="AET1Gv20160500.5">
    <property type="protein sequence ID" value="AET1Gv20160500.5"/>
    <property type="gene ID" value="AET1Gv20160500"/>
</dbReference>
<keyword evidence="2" id="KW-1185">Reference proteome</keyword>